<keyword evidence="1" id="KW-1133">Transmembrane helix</keyword>
<evidence type="ECO:0000313" key="2">
    <source>
        <dbReference type="EMBL" id="MFM1725473.1"/>
    </source>
</evidence>
<sequence length="129" mass="13420">MNAPFGPATGRVERWARTAMLIGAVVLFPSALRAVVVNPSVGNWLTAVLAVIVVVGSTVSALSAWRNRATVRSVPAKVSPAEVAVPDVLAAIASSSGRIDAIKRLRQMYPGLGLLDAKVLVEKQLPGPA</sequence>
<comment type="caution">
    <text evidence="2">The sequence shown here is derived from an EMBL/GenBank/DDBJ whole genome shotgun (WGS) entry which is preliminary data.</text>
</comment>
<dbReference type="RefSeq" id="WP_420165964.1">
    <property type="nucleotide sequence ID" value="NZ_JBDLNV010000007.1"/>
</dbReference>
<keyword evidence="1" id="KW-0812">Transmembrane</keyword>
<accession>A0ABW9FK43</accession>
<evidence type="ECO:0000313" key="3">
    <source>
        <dbReference type="Proteomes" id="UP001629745"/>
    </source>
</evidence>
<dbReference type="Proteomes" id="UP001629745">
    <property type="component" value="Unassembled WGS sequence"/>
</dbReference>
<organism evidence="2 3">
    <name type="scientific">Rhodococcus parequi</name>
    <dbReference type="NCBI Taxonomy" id="3137122"/>
    <lineage>
        <taxon>Bacteria</taxon>
        <taxon>Bacillati</taxon>
        <taxon>Actinomycetota</taxon>
        <taxon>Actinomycetes</taxon>
        <taxon>Mycobacteriales</taxon>
        <taxon>Nocardiaceae</taxon>
        <taxon>Rhodococcus</taxon>
    </lineage>
</organism>
<keyword evidence="3" id="KW-1185">Reference proteome</keyword>
<reference evidence="2 3" key="1">
    <citation type="submission" date="2023-11" db="EMBL/GenBank/DDBJ databases">
        <authorList>
            <person name="Val-Calvo J."/>
            <person name="Scortti M."/>
            <person name="Vazquez-Boland J."/>
        </authorList>
    </citation>
    <scope>NUCLEOTIDE SEQUENCE [LARGE SCALE GENOMIC DNA]</scope>
    <source>
        <strain evidence="2 3">PAM 2766</strain>
    </source>
</reference>
<evidence type="ECO:0008006" key="4">
    <source>
        <dbReference type="Google" id="ProtNLM"/>
    </source>
</evidence>
<evidence type="ECO:0000256" key="1">
    <source>
        <dbReference type="SAM" id="Phobius"/>
    </source>
</evidence>
<feature type="transmembrane region" description="Helical" evidence="1">
    <location>
        <begin position="43"/>
        <end position="65"/>
    </location>
</feature>
<gene>
    <name evidence="2" type="ORF">ABEU20_004089</name>
</gene>
<protein>
    <recommendedName>
        <fullName evidence="4">Ribosomal protein L7/L12 C-terminal domain-containing protein</fullName>
    </recommendedName>
</protein>
<dbReference type="EMBL" id="JBDLNV010000007">
    <property type="protein sequence ID" value="MFM1725473.1"/>
    <property type="molecule type" value="Genomic_DNA"/>
</dbReference>
<keyword evidence="1" id="KW-0472">Membrane</keyword>
<name>A0ABW9FK43_9NOCA</name>
<proteinExistence type="predicted"/>